<dbReference type="SUPFAM" id="SSF48576">
    <property type="entry name" value="Terpenoid synthases"/>
    <property type="match status" value="1"/>
</dbReference>
<protein>
    <submittedName>
        <fullName evidence="3">Uncharacterized protein</fullName>
    </submittedName>
</protein>
<dbReference type="InterPro" id="IPR024652">
    <property type="entry name" value="Trichodiene_synth"/>
</dbReference>
<accession>Q0CG25</accession>
<sequence length="195" mass="22284">MAYPICRDGPHVTKAQDEEILNHFLSSIPFQRTWSPDPSIEEIVRSHCLRHGFDTAKTYQIAKHGAAAAQWFYPKHPKEVQIAIGLFKAFFFTVDDFGDKILHEVRNFRRAIVARAEQPPVLQSFAELLPTFDQYYDAFSADKIFTGLIDFMDSCAMEFETSGKFKALDTSPNFPRGCQRPSFLLQGINCLERAK</sequence>
<reference evidence="4" key="1">
    <citation type="submission" date="2005-09" db="EMBL/GenBank/DDBJ databases">
        <title>Annotation of the Aspergillus terreus NIH2624 genome.</title>
        <authorList>
            <person name="Birren B.W."/>
            <person name="Lander E.S."/>
            <person name="Galagan J.E."/>
            <person name="Nusbaum C."/>
            <person name="Devon K."/>
            <person name="Henn M."/>
            <person name="Ma L.-J."/>
            <person name="Jaffe D.B."/>
            <person name="Butler J."/>
            <person name="Alvarez P."/>
            <person name="Gnerre S."/>
            <person name="Grabherr M."/>
            <person name="Kleber M."/>
            <person name="Mauceli E.W."/>
            <person name="Brockman W."/>
            <person name="Rounsley S."/>
            <person name="Young S.K."/>
            <person name="LaButti K."/>
            <person name="Pushparaj V."/>
            <person name="DeCaprio D."/>
            <person name="Crawford M."/>
            <person name="Koehrsen M."/>
            <person name="Engels R."/>
            <person name="Montgomery P."/>
            <person name="Pearson M."/>
            <person name="Howarth C."/>
            <person name="Larson L."/>
            <person name="Luoma S."/>
            <person name="White J."/>
            <person name="Alvarado L."/>
            <person name="Kodira C.D."/>
            <person name="Zeng Q."/>
            <person name="Oleary S."/>
            <person name="Yandava C."/>
            <person name="Denning D.W."/>
            <person name="Nierman W.C."/>
            <person name="Milne T."/>
            <person name="Madden K."/>
        </authorList>
    </citation>
    <scope>NUCLEOTIDE SEQUENCE [LARGE SCALE GENOMIC DNA]</scope>
    <source>
        <strain evidence="4">NIH 2624 / FGSC A1156</strain>
    </source>
</reference>
<dbReference type="OrthoDB" id="2998174at2759"/>
<dbReference type="EMBL" id="CH476603">
    <property type="protein sequence ID" value="EAU32751.1"/>
    <property type="molecule type" value="Genomic_DNA"/>
</dbReference>
<keyword evidence="2" id="KW-0456">Lyase</keyword>
<comment type="similarity">
    <text evidence="1">Belongs to the trichodiene synthase family.</text>
</comment>
<name>Q0CG25_ASPTN</name>
<dbReference type="VEuPathDB" id="FungiDB:ATEG_07367"/>
<dbReference type="HOGENOM" id="CLU_1396024_0_0_1"/>
<dbReference type="GeneID" id="4319054"/>
<evidence type="ECO:0000256" key="2">
    <source>
        <dbReference type="ARBA" id="ARBA00023239"/>
    </source>
</evidence>
<dbReference type="InterPro" id="IPR008949">
    <property type="entry name" value="Isoprenoid_synthase_dom_sf"/>
</dbReference>
<dbReference type="STRING" id="341663.Q0CG25"/>
<organism evidence="3 4">
    <name type="scientific">Aspergillus terreus (strain NIH 2624 / FGSC A1156)</name>
    <dbReference type="NCBI Taxonomy" id="341663"/>
    <lineage>
        <taxon>Eukaryota</taxon>
        <taxon>Fungi</taxon>
        <taxon>Dikarya</taxon>
        <taxon>Ascomycota</taxon>
        <taxon>Pezizomycotina</taxon>
        <taxon>Eurotiomycetes</taxon>
        <taxon>Eurotiomycetidae</taxon>
        <taxon>Eurotiales</taxon>
        <taxon>Aspergillaceae</taxon>
        <taxon>Aspergillus</taxon>
        <taxon>Aspergillus subgen. Circumdati</taxon>
    </lineage>
</organism>
<dbReference type="RefSeq" id="XP_001210053.1">
    <property type="nucleotide sequence ID" value="XM_001210053.1"/>
</dbReference>
<evidence type="ECO:0000256" key="1">
    <source>
        <dbReference type="ARBA" id="ARBA00007946"/>
    </source>
</evidence>
<dbReference type="Proteomes" id="UP000007963">
    <property type="component" value="Unassembled WGS sequence"/>
</dbReference>
<evidence type="ECO:0000313" key="4">
    <source>
        <dbReference type="Proteomes" id="UP000007963"/>
    </source>
</evidence>
<proteinExistence type="inferred from homology"/>
<evidence type="ECO:0000313" key="3">
    <source>
        <dbReference type="EMBL" id="EAU32751.1"/>
    </source>
</evidence>
<dbReference type="Pfam" id="PF06330">
    <property type="entry name" value="TRI5"/>
    <property type="match status" value="1"/>
</dbReference>
<gene>
    <name evidence="3" type="ORF">ATEG_07367</name>
</gene>
<dbReference type="AlphaFoldDB" id="Q0CG25"/>
<dbReference type="GO" id="GO:0016838">
    <property type="term" value="F:carbon-oxygen lyase activity, acting on phosphates"/>
    <property type="evidence" value="ECO:0007669"/>
    <property type="project" value="InterPro"/>
</dbReference>
<dbReference type="Gene3D" id="1.10.600.10">
    <property type="entry name" value="Farnesyl Diphosphate Synthase"/>
    <property type="match status" value="1"/>
</dbReference>